<dbReference type="PROSITE" id="PS00094">
    <property type="entry name" value="C5_MTASE_1"/>
    <property type="match status" value="1"/>
</dbReference>
<proteinExistence type="inferred from homology"/>
<organism evidence="8 9">
    <name type="scientific">Bacteroides stercoris</name>
    <dbReference type="NCBI Taxonomy" id="46506"/>
    <lineage>
        <taxon>Bacteria</taxon>
        <taxon>Pseudomonadati</taxon>
        <taxon>Bacteroidota</taxon>
        <taxon>Bacteroidia</taxon>
        <taxon>Bacteroidales</taxon>
        <taxon>Bacteroidaceae</taxon>
        <taxon>Bacteroides</taxon>
    </lineage>
</organism>
<dbReference type="AlphaFoldDB" id="A0A415PUW2"/>
<dbReference type="GO" id="GO:0003886">
    <property type="term" value="F:DNA (cytosine-5-)-methyltransferase activity"/>
    <property type="evidence" value="ECO:0007669"/>
    <property type="project" value="UniProtKB-EC"/>
</dbReference>
<comment type="caution">
    <text evidence="8">The sequence shown here is derived from an EMBL/GenBank/DDBJ whole genome shotgun (WGS) entry which is preliminary data.</text>
</comment>
<evidence type="ECO:0000256" key="6">
    <source>
        <dbReference type="ARBA" id="ARBA00047422"/>
    </source>
</evidence>
<evidence type="ECO:0000256" key="4">
    <source>
        <dbReference type="ARBA" id="ARBA00022691"/>
    </source>
</evidence>
<evidence type="ECO:0000313" key="9">
    <source>
        <dbReference type="Proteomes" id="UP000284604"/>
    </source>
</evidence>
<dbReference type="InterPro" id="IPR029063">
    <property type="entry name" value="SAM-dependent_MTases_sf"/>
</dbReference>
<dbReference type="EC" id="2.1.1.37" evidence="1"/>
<dbReference type="Pfam" id="PF00145">
    <property type="entry name" value="DNA_methylase"/>
    <property type="match status" value="1"/>
</dbReference>
<evidence type="ECO:0000256" key="7">
    <source>
        <dbReference type="PROSITE-ProRule" id="PRU01016"/>
    </source>
</evidence>
<name>A0A415PUW2_BACSE</name>
<dbReference type="GO" id="GO:0009307">
    <property type="term" value="P:DNA restriction-modification system"/>
    <property type="evidence" value="ECO:0007669"/>
    <property type="project" value="UniProtKB-KW"/>
</dbReference>
<dbReference type="InterPro" id="IPR001525">
    <property type="entry name" value="C5_MeTfrase"/>
</dbReference>
<gene>
    <name evidence="8" type="ORF">DWZ78_11805</name>
</gene>
<reference evidence="8 9" key="1">
    <citation type="submission" date="2018-08" db="EMBL/GenBank/DDBJ databases">
        <title>A genome reference for cultivated species of the human gut microbiota.</title>
        <authorList>
            <person name="Zou Y."/>
            <person name="Xue W."/>
            <person name="Luo G."/>
        </authorList>
    </citation>
    <scope>NUCLEOTIDE SEQUENCE [LARGE SCALE GENOMIC DNA]</scope>
    <source>
        <strain evidence="8 9">AF35-20</strain>
    </source>
</reference>
<dbReference type="Gene3D" id="3.40.50.150">
    <property type="entry name" value="Vaccinia Virus protein VP39"/>
    <property type="match status" value="1"/>
</dbReference>
<dbReference type="PROSITE" id="PS51679">
    <property type="entry name" value="SAM_MT_C5"/>
    <property type="match status" value="1"/>
</dbReference>
<evidence type="ECO:0000256" key="5">
    <source>
        <dbReference type="ARBA" id="ARBA00022747"/>
    </source>
</evidence>
<comment type="similarity">
    <text evidence="7">Belongs to the class I-like SAM-binding methyltransferase superfamily. C5-methyltransferase family.</text>
</comment>
<dbReference type="SUPFAM" id="SSF53335">
    <property type="entry name" value="S-adenosyl-L-methionine-dependent methyltransferases"/>
    <property type="match status" value="1"/>
</dbReference>
<dbReference type="PANTHER" id="PTHR10629:SF52">
    <property type="entry name" value="DNA (CYTOSINE-5)-METHYLTRANSFERASE 1"/>
    <property type="match status" value="1"/>
</dbReference>
<feature type="active site" evidence="7">
    <location>
        <position position="10"/>
    </location>
</feature>
<evidence type="ECO:0000256" key="2">
    <source>
        <dbReference type="ARBA" id="ARBA00022603"/>
    </source>
</evidence>
<keyword evidence="4 7" id="KW-0949">S-adenosyl-L-methionine</keyword>
<sequence>MDILDGSPPCSTFSLSGNREKDWGKEKVFREGQTAQVLDTLFFDFIALAKALQPKVVIAENVKGLLMGNAIDYVRRIYKDFEDAGYYCQHFLLDASKMGVPQMRNRVFFVCIRHDLGVNFLKVSDLFNVEPHISMDFNEPGICYGEFADYMGKPYGKRMKEMFDNRTHGDIDMSNAYRKLTGKRGFFNQCYLYEDEICNTLTAHSDSAIPFKKPVYLSTAEVCNISTFPQDYDFCGFSPHYICGMSVPPVMMAQVATRVYEQWLSKL</sequence>
<protein>
    <recommendedName>
        <fullName evidence="1">DNA (cytosine-5-)-methyltransferase</fullName>
        <ecNumber evidence="1">2.1.1.37</ecNumber>
    </recommendedName>
</protein>
<dbReference type="Proteomes" id="UP000284604">
    <property type="component" value="Unassembled WGS sequence"/>
</dbReference>
<accession>A0A415PUW2</accession>
<keyword evidence="3 7" id="KW-0808">Transferase</keyword>
<keyword evidence="5" id="KW-0680">Restriction system</keyword>
<keyword evidence="2 7" id="KW-0489">Methyltransferase</keyword>
<evidence type="ECO:0000313" key="8">
    <source>
        <dbReference type="EMBL" id="RHM17407.1"/>
    </source>
</evidence>
<evidence type="ECO:0000256" key="3">
    <source>
        <dbReference type="ARBA" id="ARBA00022679"/>
    </source>
</evidence>
<dbReference type="GO" id="GO:0044027">
    <property type="term" value="P:negative regulation of gene expression via chromosomal CpG island methylation"/>
    <property type="evidence" value="ECO:0007669"/>
    <property type="project" value="TreeGrafter"/>
</dbReference>
<dbReference type="GO" id="GO:0032259">
    <property type="term" value="P:methylation"/>
    <property type="evidence" value="ECO:0007669"/>
    <property type="project" value="UniProtKB-KW"/>
</dbReference>
<dbReference type="Gene3D" id="3.90.120.10">
    <property type="entry name" value="DNA Methylase, subunit A, domain 2"/>
    <property type="match status" value="1"/>
</dbReference>
<evidence type="ECO:0000256" key="1">
    <source>
        <dbReference type="ARBA" id="ARBA00011975"/>
    </source>
</evidence>
<dbReference type="EMBL" id="QRPN01000011">
    <property type="protein sequence ID" value="RHM17407.1"/>
    <property type="molecule type" value="Genomic_DNA"/>
</dbReference>
<comment type="catalytic activity">
    <reaction evidence="6">
        <text>a 2'-deoxycytidine in DNA + S-adenosyl-L-methionine = a 5-methyl-2'-deoxycytidine in DNA + S-adenosyl-L-homocysteine + H(+)</text>
        <dbReference type="Rhea" id="RHEA:13681"/>
        <dbReference type="Rhea" id="RHEA-COMP:11369"/>
        <dbReference type="Rhea" id="RHEA-COMP:11370"/>
        <dbReference type="ChEBI" id="CHEBI:15378"/>
        <dbReference type="ChEBI" id="CHEBI:57856"/>
        <dbReference type="ChEBI" id="CHEBI:59789"/>
        <dbReference type="ChEBI" id="CHEBI:85452"/>
        <dbReference type="ChEBI" id="CHEBI:85454"/>
        <dbReference type="EC" id="2.1.1.37"/>
    </reaction>
</comment>
<dbReference type="GO" id="GO:0003677">
    <property type="term" value="F:DNA binding"/>
    <property type="evidence" value="ECO:0007669"/>
    <property type="project" value="TreeGrafter"/>
</dbReference>
<dbReference type="PRINTS" id="PR00105">
    <property type="entry name" value="C5METTRFRASE"/>
</dbReference>
<dbReference type="PANTHER" id="PTHR10629">
    <property type="entry name" value="CYTOSINE-SPECIFIC METHYLTRANSFERASE"/>
    <property type="match status" value="1"/>
</dbReference>
<dbReference type="InterPro" id="IPR050390">
    <property type="entry name" value="C5-Methyltransferase"/>
</dbReference>
<dbReference type="InterPro" id="IPR018117">
    <property type="entry name" value="C5_DNA_meth_AS"/>
</dbReference>